<keyword evidence="2" id="KW-1185">Reference proteome</keyword>
<name>A0ABD1DSP2_CULPP</name>
<organism evidence="1 2">
    <name type="scientific">Culex pipiens pipiens</name>
    <name type="common">Northern house mosquito</name>
    <dbReference type="NCBI Taxonomy" id="38569"/>
    <lineage>
        <taxon>Eukaryota</taxon>
        <taxon>Metazoa</taxon>
        <taxon>Ecdysozoa</taxon>
        <taxon>Arthropoda</taxon>
        <taxon>Hexapoda</taxon>
        <taxon>Insecta</taxon>
        <taxon>Pterygota</taxon>
        <taxon>Neoptera</taxon>
        <taxon>Endopterygota</taxon>
        <taxon>Diptera</taxon>
        <taxon>Nematocera</taxon>
        <taxon>Culicoidea</taxon>
        <taxon>Culicidae</taxon>
        <taxon>Culicinae</taxon>
        <taxon>Culicini</taxon>
        <taxon>Culex</taxon>
        <taxon>Culex</taxon>
    </lineage>
</organism>
<comment type="caution">
    <text evidence="1">The sequence shown here is derived from an EMBL/GenBank/DDBJ whole genome shotgun (WGS) entry which is preliminary data.</text>
</comment>
<protein>
    <submittedName>
        <fullName evidence="1">Uncharacterized protein</fullName>
    </submittedName>
</protein>
<sequence length="107" mass="12118">MVLCAEVFVYGPFHRPAQDKGGAAVTQWHSRLKVDCPVRRFVNQGFIPAKRNRSRLVVHEDVESRGSVACYPGNRTDRAHGLLLLRLLVAVVTCIKRKVLLRRSPKE</sequence>
<gene>
    <name evidence="1" type="ORF">pipiens_006068</name>
</gene>
<dbReference type="EMBL" id="JBEHCU010002918">
    <property type="protein sequence ID" value="KAL1402493.1"/>
    <property type="molecule type" value="Genomic_DNA"/>
</dbReference>
<accession>A0ABD1DSP2</accession>
<dbReference type="AlphaFoldDB" id="A0ABD1DSP2"/>
<evidence type="ECO:0000313" key="1">
    <source>
        <dbReference type="EMBL" id="KAL1402493.1"/>
    </source>
</evidence>
<reference evidence="1 2" key="1">
    <citation type="submission" date="2024-05" db="EMBL/GenBank/DDBJ databases">
        <title>Culex pipiens pipiens assembly and annotation.</title>
        <authorList>
            <person name="Alout H."/>
            <person name="Durand T."/>
        </authorList>
    </citation>
    <scope>NUCLEOTIDE SEQUENCE [LARGE SCALE GENOMIC DNA]</scope>
    <source>
        <strain evidence="1">HA-2024</strain>
        <tissue evidence="1">Whole body</tissue>
    </source>
</reference>
<proteinExistence type="predicted"/>
<dbReference type="Proteomes" id="UP001562425">
    <property type="component" value="Unassembled WGS sequence"/>
</dbReference>
<evidence type="ECO:0000313" key="2">
    <source>
        <dbReference type="Proteomes" id="UP001562425"/>
    </source>
</evidence>